<dbReference type="RefSeq" id="WP_054588652.1">
    <property type="nucleotide sequence ID" value="NZ_CP012700.1"/>
</dbReference>
<dbReference type="InterPro" id="IPR023100">
    <property type="entry name" value="D-aminoacylase_insert_dom_sf"/>
</dbReference>
<dbReference type="Pfam" id="PF07969">
    <property type="entry name" value="Amidohydro_3"/>
    <property type="match status" value="2"/>
</dbReference>
<dbReference type="PANTHER" id="PTHR11647:SF1">
    <property type="entry name" value="COLLAPSIN RESPONSE MEDIATOR PROTEIN"/>
    <property type="match status" value="1"/>
</dbReference>
<dbReference type="InterPro" id="IPR013108">
    <property type="entry name" value="Amidohydro_3"/>
</dbReference>
<feature type="region of interest" description="Disordered" evidence="1">
    <location>
        <begin position="488"/>
        <end position="509"/>
    </location>
</feature>
<evidence type="ECO:0000256" key="2">
    <source>
        <dbReference type="SAM" id="SignalP"/>
    </source>
</evidence>
<accession>A0A0N9V0P4</accession>
<evidence type="ECO:0000259" key="3">
    <source>
        <dbReference type="Pfam" id="PF07969"/>
    </source>
</evidence>
<protein>
    <submittedName>
        <fullName evidence="4">Aminoacylase</fullName>
    </submittedName>
</protein>
<name>A0A0N9V0P4_SPHMC</name>
<organism evidence="4 5">
    <name type="scientific">Sphingopyxis macrogoltabida</name>
    <name type="common">Sphingomonas macrogoltabidus</name>
    <dbReference type="NCBI Taxonomy" id="33050"/>
    <lineage>
        <taxon>Bacteria</taxon>
        <taxon>Pseudomonadati</taxon>
        <taxon>Pseudomonadota</taxon>
        <taxon>Alphaproteobacteria</taxon>
        <taxon>Sphingomonadales</taxon>
        <taxon>Sphingomonadaceae</taxon>
        <taxon>Sphingopyxis</taxon>
    </lineage>
</organism>
<dbReference type="SUPFAM" id="SSF51556">
    <property type="entry name" value="Metallo-dependent hydrolases"/>
    <property type="match status" value="1"/>
</dbReference>
<reference evidence="4 5" key="1">
    <citation type="journal article" date="2015" name="Genome Announc.">
        <title>Complete Genome Sequence of Polypropylene Glycol- and Polyethylene Glycol-Degrading Sphingopyxis macrogoltabida Strain EY-1.</title>
        <authorList>
            <person name="Ohtsubo Y."/>
            <person name="Nagata Y."/>
            <person name="Numata M."/>
            <person name="Tsuchikane K."/>
            <person name="Hosoyama A."/>
            <person name="Yamazoe A."/>
            <person name="Tsuda M."/>
            <person name="Fujita N."/>
            <person name="Kawai F."/>
        </authorList>
    </citation>
    <scope>NUCLEOTIDE SEQUENCE [LARGE SCALE GENOMIC DNA]</scope>
    <source>
        <strain evidence="4 5">EY-1</strain>
    </source>
</reference>
<dbReference type="Gene3D" id="3.30.1490.130">
    <property type="entry name" value="D-aminoacylase. Domain 3"/>
    <property type="match status" value="1"/>
</dbReference>
<dbReference type="PATRIC" id="fig|33050.5.peg.2902"/>
<feature type="chain" id="PRO_5006039214" evidence="2">
    <location>
        <begin position="22"/>
        <end position="509"/>
    </location>
</feature>
<dbReference type="OrthoDB" id="9766983at2"/>
<dbReference type="SUPFAM" id="SSF51338">
    <property type="entry name" value="Composite domain of metallo-dependent hydrolases"/>
    <property type="match status" value="1"/>
</dbReference>
<keyword evidence="2" id="KW-0732">Signal</keyword>
<dbReference type="AlphaFoldDB" id="A0A0N9V0P4"/>
<dbReference type="Gene3D" id="2.30.40.10">
    <property type="entry name" value="Urease, subunit C, domain 1"/>
    <property type="match status" value="1"/>
</dbReference>
<dbReference type="EMBL" id="CP012700">
    <property type="protein sequence ID" value="ALH81440.1"/>
    <property type="molecule type" value="Genomic_DNA"/>
</dbReference>
<dbReference type="KEGG" id="smag:AN936_14025"/>
<evidence type="ECO:0000313" key="4">
    <source>
        <dbReference type="EMBL" id="ALH81440.1"/>
    </source>
</evidence>
<feature type="domain" description="Amidohydrolase 3" evidence="3">
    <location>
        <begin position="403"/>
        <end position="477"/>
    </location>
</feature>
<sequence length="509" mass="54459">MRWKTLLALGLAVSTATNCYAATLIRSATVANGRDAQTAPADVRIDGDRIVAVGNLTPQKDDIVIDGRGLVLAPGFIDTHSHHDEKLGEHLDATQLLAQGVTTVVFGQDGGSEFPVAKLFAEREAHPAAVNIASYSGHGTLRGEVLGSDYKREATPAEVDRMRALLDADMRAGALGLSTGLEYDPAIYSSHAEVLALASEAAKFGGRYISHMRSEDRELWAALDELITIGRETGMPVQVSHAKLGMTDWWGQADRYLAKLDAARAEGIDASLDIYPYPYWQSTLTVLWPERDFDNRATAAFVLGHLAPPEGLLISGDSGDASHVGKTVAQIAAERGEDPVTTVISLIRAARAKDGDISVIGTSMDEGDIAKLIAWPHANISSDGAFEDLHPRGAGPFAKILRVYVREQKLLSLGEAIRKMSSLAARHMGIADRGEIRVGAIADLILFDPDTIRDNATTENPGAVATGMRRVWVNGVLSFVDGKATGERPGRVVRRGHSTPWPAAGGRAD</sequence>
<dbReference type="InterPro" id="IPR011059">
    <property type="entry name" value="Metal-dep_hydrolase_composite"/>
</dbReference>
<gene>
    <name evidence="4" type="ORF">AN936_14025</name>
</gene>
<dbReference type="Gene3D" id="3.20.20.140">
    <property type="entry name" value="Metal-dependent hydrolases"/>
    <property type="match status" value="1"/>
</dbReference>
<evidence type="ECO:0000256" key="1">
    <source>
        <dbReference type="SAM" id="MobiDB-lite"/>
    </source>
</evidence>
<evidence type="ECO:0000313" key="5">
    <source>
        <dbReference type="Proteomes" id="UP000058074"/>
    </source>
</evidence>
<proteinExistence type="predicted"/>
<dbReference type="GO" id="GO:0016811">
    <property type="term" value="F:hydrolase activity, acting on carbon-nitrogen (but not peptide) bonds, in linear amides"/>
    <property type="evidence" value="ECO:0007669"/>
    <property type="project" value="InterPro"/>
</dbReference>
<feature type="domain" description="Amidohydrolase 3" evidence="3">
    <location>
        <begin position="64"/>
        <end position="272"/>
    </location>
</feature>
<dbReference type="Proteomes" id="UP000058074">
    <property type="component" value="Chromosome"/>
</dbReference>
<feature type="signal peptide" evidence="2">
    <location>
        <begin position="1"/>
        <end position="21"/>
    </location>
</feature>
<dbReference type="InterPro" id="IPR032466">
    <property type="entry name" value="Metal_Hydrolase"/>
</dbReference>
<dbReference type="InterPro" id="IPR050378">
    <property type="entry name" value="Metallo-dep_Hydrolases_sf"/>
</dbReference>
<dbReference type="PANTHER" id="PTHR11647">
    <property type="entry name" value="HYDRANTOINASE/DIHYDROPYRIMIDINASE FAMILY MEMBER"/>
    <property type="match status" value="1"/>
</dbReference>